<evidence type="ECO:0000259" key="4">
    <source>
        <dbReference type="PROSITE" id="PS50043"/>
    </source>
</evidence>
<accession>A0A0N7F437</accession>
<evidence type="ECO:0000256" key="2">
    <source>
        <dbReference type="ARBA" id="ARBA00023125"/>
    </source>
</evidence>
<dbReference type="KEGG" id="kphy:AOZ06_28695"/>
<dbReference type="EMBL" id="CP012752">
    <property type="protein sequence ID" value="ALG10343.1"/>
    <property type="molecule type" value="Genomic_DNA"/>
</dbReference>
<keyword evidence="2" id="KW-0238">DNA-binding</keyword>
<keyword evidence="3" id="KW-0804">Transcription</keyword>
<dbReference type="GO" id="GO:0003677">
    <property type="term" value="F:DNA binding"/>
    <property type="evidence" value="ECO:0007669"/>
    <property type="project" value="UniProtKB-KW"/>
</dbReference>
<dbReference type="Gene3D" id="3.40.50.2300">
    <property type="match status" value="1"/>
</dbReference>
<feature type="domain" description="HTH luxR-type" evidence="4">
    <location>
        <begin position="154"/>
        <end position="219"/>
    </location>
</feature>
<dbReference type="PROSITE" id="PS50043">
    <property type="entry name" value="HTH_LUXR_2"/>
    <property type="match status" value="1"/>
</dbReference>
<dbReference type="STRING" id="860235.AOZ06_28695"/>
<dbReference type="CDD" id="cd06170">
    <property type="entry name" value="LuxR_C_like"/>
    <property type="match status" value="1"/>
</dbReference>
<reference evidence="5 6" key="1">
    <citation type="submission" date="2015-07" db="EMBL/GenBank/DDBJ databases">
        <title>Genome sequencing of Kibdelosporangium phytohabitans.</title>
        <authorList>
            <person name="Qin S."/>
            <person name="Xing K."/>
        </authorList>
    </citation>
    <scope>NUCLEOTIDE SEQUENCE [LARGE SCALE GENOMIC DNA]</scope>
    <source>
        <strain evidence="5 6">KLBMP1111</strain>
    </source>
</reference>
<gene>
    <name evidence="5" type="ORF">AOZ06_28695</name>
</gene>
<protein>
    <recommendedName>
        <fullName evidence="4">HTH luxR-type domain-containing protein</fullName>
    </recommendedName>
</protein>
<organism evidence="5 6">
    <name type="scientific">Kibdelosporangium phytohabitans</name>
    <dbReference type="NCBI Taxonomy" id="860235"/>
    <lineage>
        <taxon>Bacteria</taxon>
        <taxon>Bacillati</taxon>
        <taxon>Actinomycetota</taxon>
        <taxon>Actinomycetes</taxon>
        <taxon>Pseudonocardiales</taxon>
        <taxon>Pseudonocardiaceae</taxon>
        <taxon>Kibdelosporangium</taxon>
    </lineage>
</organism>
<dbReference type="Proteomes" id="UP000063699">
    <property type="component" value="Chromosome"/>
</dbReference>
<sequence>MNGEPQKGSTVSITSVAVVTSDLLLRKGANLMLGQHEDVRVLAASELAHADVVLLLETRMTKGALAGLGPLDRVAGSAGHRPCVLVTDHFDEDDLLAAVLFGVTAIIPLRETGAPQLLNAVHAARRGIVSFPAHLQRKLLTLVQDVDSQVLRPNGLTMSGLTDRECDILRLLTEGLNTWQIAGKLSYSERTVKNVLHRVMKRQGLRNRAHAAAYAIRACVC</sequence>
<dbReference type="PROSITE" id="PS00622">
    <property type="entry name" value="HTH_LUXR_1"/>
    <property type="match status" value="1"/>
</dbReference>
<dbReference type="PANTHER" id="PTHR43214:SF24">
    <property type="entry name" value="TRANSCRIPTIONAL REGULATORY PROTEIN NARL-RELATED"/>
    <property type="match status" value="1"/>
</dbReference>
<dbReference type="InterPro" id="IPR000792">
    <property type="entry name" value="Tscrpt_reg_LuxR_C"/>
</dbReference>
<dbReference type="AlphaFoldDB" id="A0A0N7F437"/>
<proteinExistence type="predicted"/>
<evidence type="ECO:0000313" key="5">
    <source>
        <dbReference type="EMBL" id="ALG10343.1"/>
    </source>
</evidence>
<dbReference type="SMART" id="SM00421">
    <property type="entry name" value="HTH_LUXR"/>
    <property type="match status" value="1"/>
</dbReference>
<dbReference type="InterPro" id="IPR039420">
    <property type="entry name" value="WalR-like"/>
</dbReference>
<evidence type="ECO:0000256" key="3">
    <source>
        <dbReference type="ARBA" id="ARBA00023163"/>
    </source>
</evidence>
<evidence type="ECO:0000256" key="1">
    <source>
        <dbReference type="ARBA" id="ARBA00023015"/>
    </source>
</evidence>
<dbReference type="GO" id="GO:0006355">
    <property type="term" value="P:regulation of DNA-templated transcription"/>
    <property type="evidence" value="ECO:0007669"/>
    <property type="project" value="InterPro"/>
</dbReference>
<dbReference type="PRINTS" id="PR00038">
    <property type="entry name" value="HTHLUXR"/>
</dbReference>
<keyword evidence="1" id="KW-0805">Transcription regulation</keyword>
<dbReference type="PANTHER" id="PTHR43214">
    <property type="entry name" value="TWO-COMPONENT RESPONSE REGULATOR"/>
    <property type="match status" value="1"/>
</dbReference>
<dbReference type="Pfam" id="PF00196">
    <property type="entry name" value="GerE"/>
    <property type="match status" value="1"/>
</dbReference>
<dbReference type="InterPro" id="IPR016032">
    <property type="entry name" value="Sig_transdc_resp-reg_C-effctor"/>
</dbReference>
<evidence type="ECO:0000313" key="6">
    <source>
        <dbReference type="Proteomes" id="UP000063699"/>
    </source>
</evidence>
<name>A0A0N7F437_9PSEU</name>
<dbReference type="SUPFAM" id="SSF46894">
    <property type="entry name" value="C-terminal effector domain of the bipartite response regulators"/>
    <property type="match status" value="1"/>
</dbReference>
<keyword evidence="6" id="KW-1185">Reference proteome</keyword>